<dbReference type="Proteomes" id="UP000306102">
    <property type="component" value="Unassembled WGS sequence"/>
</dbReference>
<reference evidence="1 2" key="1">
    <citation type="journal article" date="2018" name="Proc. Natl. Acad. Sci. U.S.A.">
        <title>Draft genome sequence of Camellia sinensis var. sinensis provides insights into the evolution of the tea genome and tea quality.</title>
        <authorList>
            <person name="Wei C."/>
            <person name="Yang H."/>
            <person name="Wang S."/>
            <person name="Zhao J."/>
            <person name="Liu C."/>
            <person name="Gao L."/>
            <person name="Xia E."/>
            <person name="Lu Y."/>
            <person name="Tai Y."/>
            <person name="She G."/>
            <person name="Sun J."/>
            <person name="Cao H."/>
            <person name="Tong W."/>
            <person name="Gao Q."/>
            <person name="Li Y."/>
            <person name="Deng W."/>
            <person name="Jiang X."/>
            <person name="Wang W."/>
            <person name="Chen Q."/>
            <person name="Zhang S."/>
            <person name="Li H."/>
            <person name="Wu J."/>
            <person name="Wang P."/>
            <person name="Li P."/>
            <person name="Shi C."/>
            <person name="Zheng F."/>
            <person name="Jian J."/>
            <person name="Huang B."/>
            <person name="Shan D."/>
            <person name="Shi M."/>
            <person name="Fang C."/>
            <person name="Yue Y."/>
            <person name="Li F."/>
            <person name="Li D."/>
            <person name="Wei S."/>
            <person name="Han B."/>
            <person name="Jiang C."/>
            <person name="Yin Y."/>
            <person name="Xia T."/>
            <person name="Zhang Z."/>
            <person name="Bennetzen J.L."/>
            <person name="Zhao S."/>
            <person name="Wan X."/>
        </authorList>
    </citation>
    <scope>NUCLEOTIDE SEQUENCE [LARGE SCALE GENOMIC DNA]</scope>
    <source>
        <strain evidence="2">cv. Shuchazao</strain>
        <tissue evidence="1">Leaf</tissue>
    </source>
</reference>
<comment type="caution">
    <text evidence="1">The sequence shown here is derived from an EMBL/GenBank/DDBJ whole genome shotgun (WGS) entry which is preliminary data.</text>
</comment>
<proteinExistence type="predicted"/>
<dbReference type="AlphaFoldDB" id="A0A4S4E321"/>
<gene>
    <name evidence="1" type="ORF">TEA_008673</name>
</gene>
<evidence type="ECO:0000313" key="2">
    <source>
        <dbReference type="Proteomes" id="UP000306102"/>
    </source>
</evidence>
<name>A0A4S4E321_CAMSN</name>
<evidence type="ECO:0000313" key="1">
    <source>
        <dbReference type="EMBL" id="THG09854.1"/>
    </source>
</evidence>
<protein>
    <submittedName>
        <fullName evidence="1">Uncharacterized protein</fullName>
    </submittedName>
</protein>
<accession>A0A4S4E321</accession>
<keyword evidence="2" id="KW-1185">Reference proteome</keyword>
<dbReference type="EMBL" id="SDRB02008150">
    <property type="protein sequence ID" value="THG09854.1"/>
    <property type="molecule type" value="Genomic_DNA"/>
</dbReference>
<organism evidence="1 2">
    <name type="scientific">Camellia sinensis var. sinensis</name>
    <name type="common">China tea</name>
    <dbReference type="NCBI Taxonomy" id="542762"/>
    <lineage>
        <taxon>Eukaryota</taxon>
        <taxon>Viridiplantae</taxon>
        <taxon>Streptophyta</taxon>
        <taxon>Embryophyta</taxon>
        <taxon>Tracheophyta</taxon>
        <taxon>Spermatophyta</taxon>
        <taxon>Magnoliopsida</taxon>
        <taxon>eudicotyledons</taxon>
        <taxon>Gunneridae</taxon>
        <taxon>Pentapetalae</taxon>
        <taxon>asterids</taxon>
        <taxon>Ericales</taxon>
        <taxon>Theaceae</taxon>
        <taxon>Camellia</taxon>
    </lineage>
</organism>
<sequence>MYEDTSSGSATQAEKEEVDSRSIYVGVFAAALAFSARTSTSALAAVNLTTALAFSVLFSQYMHSQDSIACCQPSTSDSGGTDNIVNGSAEAKCLYNLAVGLFISKRDNVSAITPLGSGSPSSIEGLSSALMMVMMYPLACCFIGPKLKA</sequence>